<name>A0AAV5BPP0_ELECO</name>
<evidence type="ECO:0000313" key="3">
    <source>
        <dbReference type="Proteomes" id="UP001054889"/>
    </source>
</evidence>
<reference evidence="2" key="1">
    <citation type="journal article" date="2018" name="DNA Res.">
        <title>Multiple hybrid de novo genome assembly of finger millet, an orphan allotetraploid crop.</title>
        <authorList>
            <person name="Hatakeyama M."/>
            <person name="Aluri S."/>
            <person name="Balachadran M.T."/>
            <person name="Sivarajan S.R."/>
            <person name="Patrignani A."/>
            <person name="Gruter S."/>
            <person name="Poveda L."/>
            <person name="Shimizu-Inatsugi R."/>
            <person name="Baeten J."/>
            <person name="Francoijs K.J."/>
            <person name="Nataraja K.N."/>
            <person name="Reddy Y.A.N."/>
            <person name="Phadnis S."/>
            <person name="Ravikumar R.L."/>
            <person name="Schlapbach R."/>
            <person name="Sreeman S.M."/>
            <person name="Shimizu K.K."/>
        </authorList>
    </citation>
    <scope>NUCLEOTIDE SEQUENCE</scope>
</reference>
<feature type="compositionally biased region" description="Polar residues" evidence="1">
    <location>
        <begin position="33"/>
        <end position="46"/>
    </location>
</feature>
<accession>A0AAV5BPP0</accession>
<evidence type="ECO:0000313" key="2">
    <source>
        <dbReference type="EMBL" id="GJM87608.1"/>
    </source>
</evidence>
<keyword evidence="3" id="KW-1185">Reference proteome</keyword>
<gene>
    <name evidence="2" type="primary">ga03580</name>
    <name evidence="2" type="ORF">PR202_ga03580</name>
</gene>
<comment type="caution">
    <text evidence="2">The sequence shown here is derived from an EMBL/GenBank/DDBJ whole genome shotgun (WGS) entry which is preliminary data.</text>
</comment>
<feature type="compositionally biased region" description="Low complexity" evidence="1">
    <location>
        <begin position="18"/>
        <end position="27"/>
    </location>
</feature>
<proteinExistence type="predicted"/>
<evidence type="ECO:0000256" key="1">
    <source>
        <dbReference type="SAM" id="MobiDB-lite"/>
    </source>
</evidence>
<protein>
    <submittedName>
        <fullName evidence="2">Uncharacterized protein</fullName>
    </submittedName>
</protein>
<feature type="region of interest" description="Disordered" evidence="1">
    <location>
        <begin position="18"/>
        <end position="51"/>
    </location>
</feature>
<dbReference type="Proteomes" id="UP001054889">
    <property type="component" value="Unassembled WGS sequence"/>
</dbReference>
<dbReference type="AlphaFoldDB" id="A0AAV5BPP0"/>
<organism evidence="2 3">
    <name type="scientific">Eleusine coracana subsp. coracana</name>
    <dbReference type="NCBI Taxonomy" id="191504"/>
    <lineage>
        <taxon>Eukaryota</taxon>
        <taxon>Viridiplantae</taxon>
        <taxon>Streptophyta</taxon>
        <taxon>Embryophyta</taxon>
        <taxon>Tracheophyta</taxon>
        <taxon>Spermatophyta</taxon>
        <taxon>Magnoliopsida</taxon>
        <taxon>Liliopsida</taxon>
        <taxon>Poales</taxon>
        <taxon>Poaceae</taxon>
        <taxon>PACMAD clade</taxon>
        <taxon>Chloridoideae</taxon>
        <taxon>Cynodonteae</taxon>
        <taxon>Eleusininae</taxon>
        <taxon>Eleusine</taxon>
    </lineage>
</organism>
<sequence>MVCDLASLKSLLLLRTRRSSTSTPLGLDETTRRTSGMTTAGETNKMVSPPPDLMQEYVETAKERRQEERLKNVNLDDWLPITSSRNAK</sequence>
<dbReference type="EMBL" id="BQKI01000002">
    <property type="protein sequence ID" value="GJM87608.1"/>
    <property type="molecule type" value="Genomic_DNA"/>
</dbReference>
<reference evidence="2" key="2">
    <citation type="submission" date="2021-12" db="EMBL/GenBank/DDBJ databases">
        <title>Resequencing data analysis of finger millet.</title>
        <authorList>
            <person name="Hatakeyama M."/>
            <person name="Aluri S."/>
            <person name="Balachadran M.T."/>
            <person name="Sivarajan S.R."/>
            <person name="Poveda L."/>
            <person name="Shimizu-Inatsugi R."/>
            <person name="Schlapbach R."/>
            <person name="Sreeman S.M."/>
            <person name="Shimizu K.K."/>
        </authorList>
    </citation>
    <scope>NUCLEOTIDE SEQUENCE</scope>
</reference>